<evidence type="ECO:0000256" key="9">
    <source>
        <dbReference type="ARBA" id="ARBA00023136"/>
    </source>
</evidence>
<keyword evidence="6" id="KW-0812">Transmembrane</keyword>
<reference evidence="14" key="1">
    <citation type="submission" date="2021-01" db="EMBL/GenBank/DDBJ databases">
        <authorList>
            <person name="Corre E."/>
            <person name="Pelletier E."/>
            <person name="Niang G."/>
            <person name="Scheremetjew M."/>
            <person name="Finn R."/>
            <person name="Kale V."/>
            <person name="Holt S."/>
            <person name="Cochrane G."/>
            <person name="Meng A."/>
            <person name="Brown T."/>
            <person name="Cohen L."/>
        </authorList>
    </citation>
    <scope>NUCLEOTIDE SEQUENCE</scope>
    <source>
        <strain evidence="14">CCMP 2712</strain>
    </source>
</reference>
<evidence type="ECO:0000256" key="4">
    <source>
        <dbReference type="ARBA" id="ARBA00022676"/>
    </source>
</evidence>
<evidence type="ECO:0000256" key="2">
    <source>
        <dbReference type="ARBA" id="ARBA00004922"/>
    </source>
</evidence>
<evidence type="ECO:0000256" key="6">
    <source>
        <dbReference type="ARBA" id="ARBA00022692"/>
    </source>
</evidence>
<dbReference type="PANTHER" id="PTHR19300">
    <property type="entry name" value="BETA-1,4-GALACTOSYLTRANSFERASE"/>
    <property type="match status" value="1"/>
</dbReference>
<evidence type="ECO:0000313" key="14">
    <source>
        <dbReference type="EMBL" id="CAE2296095.1"/>
    </source>
</evidence>
<feature type="chain" id="PRO_5031476561" description="Galactosyltransferase C-terminal domain-containing protein" evidence="11">
    <location>
        <begin position="19"/>
        <end position="689"/>
    </location>
</feature>
<dbReference type="PRINTS" id="PR02050">
    <property type="entry name" value="B14GALTRFASE"/>
</dbReference>
<dbReference type="GO" id="GO:0016020">
    <property type="term" value="C:membrane"/>
    <property type="evidence" value="ECO:0007669"/>
    <property type="project" value="UniProtKB-SubCell"/>
</dbReference>
<evidence type="ECO:0000256" key="5">
    <source>
        <dbReference type="ARBA" id="ARBA00022679"/>
    </source>
</evidence>
<dbReference type="UniPathway" id="UPA00378"/>
<dbReference type="PANTHER" id="PTHR19300:SF57">
    <property type="entry name" value="BETA-1,4-N-ACETYLGALACTOSAMINYLTRANSFERASE"/>
    <property type="match status" value="1"/>
</dbReference>
<evidence type="ECO:0000256" key="10">
    <source>
        <dbReference type="ARBA" id="ARBA00023180"/>
    </source>
</evidence>
<dbReference type="GO" id="GO:0005975">
    <property type="term" value="P:carbohydrate metabolic process"/>
    <property type="evidence" value="ECO:0007669"/>
    <property type="project" value="InterPro"/>
</dbReference>
<evidence type="ECO:0000259" key="12">
    <source>
        <dbReference type="Pfam" id="PF02709"/>
    </source>
</evidence>
<evidence type="ECO:0000259" key="13">
    <source>
        <dbReference type="Pfam" id="PF13733"/>
    </source>
</evidence>
<feature type="domain" description="Galactosyltransferase C-terminal" evidence="12">
    <location>
        <begin position="520"/>
        <end position="577"/>
    </location>
</feature>
<feature type="domain" description="Galactosyltransferase N-terminal" evidence="13">
    <location>
        <begin position="419"/>
        <end position="495"/>
    </location>
</feature>
<evidence type="ECO:0000256" key="1">
    <source>
        <dbReference type="ARBA" id="ARBA00004606"/>
    </source>
</evidence>
<organism evidence="14">
    <name type="scientific">Guillardia theta</name>
    <name type="common">Cryptophyte</name>
    <name type="synonym">Cryptomonas phi</name>
    <dbReference type="NCBI Taxonomy" id="55529"/>
    <lineage>
        <taxon>Eukaryota</taxon>
        <taxon>Cryptophyceae</taxon>
        <taxon>Pyrenomonadales</taxon>
        <taxon>Geminigeraceae</taxon>
        <taxon>Guillardia</taxon>
    </lineage>
</organism>
<dbReference type="SUPFAM" id="SSF53448">
    <property type="entry name" value="Nucleotide-diphospho-sugar transferases"/>
    <property type="match status" value="1"/>
</dbReference>
<keyword evidence="7" id="KW-0735">Signal-anchor</keyword>
<keyword evidence="5" id="KW-0808">Transferase</keyword>
<feature type="signal peptide" evidence="11">
    <location>
        <begin position="1"/>
        <end position="18"/>
    </location>
</feature>
<dbReference type="InterPro" id="IPR029044">
    <property type="entry name" value="Nucleotide-diphossugar_trans"/>
</dbReference>
<accession>A0A7S4KIF0</accession>
<dbReference type="InterPro" id="IPR003859">
    <property type="entry name" value="Galactosyl_T"/>
</dbReference>
<dbReference type="Pfam" id="PF02709">
    <property type="entry name" value="Glyco_transf_7C"/>
    <property type="match status" value="1"/>
</dbReference>
<evidence type="ECO:0008006" key="15">
    <source>
        <dbReference type="Google" id="ProtNLM"/>
    </source>
</evidence>
<dbReference type="GO" id="GO:0008378">
    <property type="term" value="F:galactosyltransferase activity"/>
    <property type="evidence" value="ECO:0007669"/>
    <property type="project" value="TreeGrafter"/>
</dbReference>
<keyword evidence="9" id="KW-0472">Membrane</keyword>
<dbReference type="Gene3D" id="3.90.550.10">
    <property type="entry name" value="Spore Coat Polysaccharide Biosynthesis Protein SpsA, Chain A"/>
    <property type="match status" value="1"/>
</dbReference>
<dbReference type="Pfam" id="PF13733">
    <property type="entry name" value="Glyco_transf_7N"/>
    <property type="match status" value="1"/>
</dbReference>
<dbReference type="GO" id="GO:0005794">
    <property type="term" value="C:Golgi apparatus"/>
    <property type="evidence" value="ECO:0007669"/>
    <property type="project" value="TreeGrafter"/>
</dbReference>
<keyword evidence="8" id="KW-1133">Transmembrane helix</keyword>
<dbReference type="EMBL" id="HBKN01017139">
    <property type="protein sequence ID" value="CAE2296095.1"/>
    <property type="molecule type" value="Transcribed_RNA"/>
</dbReference>
<evidence type="ECO:0000256" key="8">
    <source>
        <dbReference type="ARBA" id="ARBA00022989"/>
    </source>
</evidence>
<dbReference type="AlphaFoldDB" id="A0A7S4KIF0"/>
<keyword evidence="4" id="KW-0328">Glycosyltransferase</keyword>
<gene>
    <name evidence="14" type="ORF">GTHE00462_LOCUS13513</name>
</gene>
<comment type="subcellular location">
    <subcellularLocation>
        <location evidence="1">Membrane</location>
        <topology evidence="1">Single-pass type II membrane protein</topology>
    </subcellularLocation>
</comment>
<evidence type="ECO:0000256" key="7">
    <source>
        <dbReference type="ARBA" id="ARBA00022968"/>
    </source>
</evidence>
<proteinExistence type="inferred from homology"/>
<name>A0A7S4KIF0_GUITH</name>
<keyword evidence="11" id="KW-0732">Signal</keyword>
<dbReference type="InterPro" id="IPR027791">
    <property type="entry name" value="Galactosyl_T_C"/>
</dbReference>
<evidence type="ECO:0000256" key="3">
    <source>
        <dbReference type="ARBA" id="ARBA00005735"/>
    </source>
</evidence>
<protein>
    <recommendedName>
        <fullName evidence="15">Galactosyltransferase C-terminal domain-containing protein</fullName>
    </recommendedName>
</protein>
<sequence length="689" mass="76050">MLKLSALVCILYLGTALGEELGELDGDQAGARVSFIRPTQNEFVTAPIDVQVQVECFGAGQSGVHQVAVYVNSHHLTTFRSACNSTSMLLDLDLSRPPTPNKLELLLLHGTSGVQLDSIAVRLWTDDKEVEEDVVEFLSARNQLEKENSRLKNDQRGRVFFMELCAQGAQGTSSLREVVGAVSRTNRETIESFGFDQGVLCREDVLLSDVMLEVQSLLEQREIVVLFNSVFLLVPEFLSALRASLLQDFVGQSCFLNQSECLLSSFVAPTSAIGEFLMFIKTDSPVLNMLDDKRCMFASSLSEIKASTHGSNSFASLSLAVSSAMDSLPPTGECSSDMLVVFDGMRRGNELPPNKPAALDLPQTLSRLCCEHREGCQGVAACSEWSVVDQGTEGKPERTLLPPPELNDGAEEAEAYSSVYLSIIVPIRDREESLQKLADSLALLLLPRVPYTLWAVEQQDSRPFNRGALLNVGFLLAEASGSELFVLQDVDYIPLPSALHLYLEPPLGGPRHLLGRVDSAGGAILVTSDQYRLANGYPNGFWGWGFEDHDLLNRFEEVGLHMERWHWPQGSFTSFQHFLQLKDCWGSHGNQSTCPPTSAEQLRARIDAQRRNKIRFLAARASAQVYGKVADYVGREVEEEVLQQRRQRFHADGVSSTRFGLAADGFSRCGPACLRVKVKLQGPEWSEIV</sequence>
<comment type="similarity">
    <text evidence="3">Belongs to the glycosyltransferase 7 family.</text>
</comment>
<evidence type="ECO:0000256" key="11">
    <source>
        <dbReference type="SAM" id="SignalP"/>
    </source>
</evidence>
<comment type="pathway">
    <text evidence="2">Protein modification; protein glycosylation.</text>
</comment>
<keyword evidence="10" id="KW-0325">Glycoprotein</keyword>
<dbReference type="InterPro" id="IPR027995">
    <property type="entry name" value="Galactosyl_T_N"/>
</dbReference>